<keyword evidence="2 8" id="KW-0813">Transport</keyword>
<dbReference type="InterPro" id="IPR037066">
    <property type="entry name" value="Plug_dom_sf"/>
</dbReference>
<accession>A0ABT3PJE8</accession>
<dbReference type="Pfam" id="PF07715">
    <property type="entry name" value="Plug"/>
    <property type="match status" value="1"/>
</dbReference>
<sequence>MEDKRIQNNRLWAGALIFVLLFTSSIALHAQDTEHALADFYEKEISDQNSANSASPKLQTTVRLKKGQHGFVNILQSIGQQAGLKLSYSEQFVPNAKKIHIKETTKLSAEKALWKVLDGTPFRFGISGSGQLVLLEIQKSTHSDQIETVTGTVTDAQSGETLPGVNILVKGTSTGASTDQDGQFELTVPSLQDTLVLTYIGYQRQEVPIDGRRQIGVQLTPQAIVGEEMVVVGYGTQQVKDVTGSISTVSSEDLNPVATSSVNQMLRGKAAGLNMRQVSAQPGGDVSVNIRGDISPSGSGAPLYVIDGVPITSYSNTTRELNNDQLGYGGGIDRDPLSYLNPSDIESITVLKDASATAIYGSSAANGVVLITTKSGISGDIQVDYRGSYTMQTPHEYFPLLNAQEFMRQNNRMARDQYLFQNRLAPYGDTDPSTVSPFNPRFSESEIQQAGTGTDWLGRVTENGTINEHNISLSGGSENTVIYGSFNYQGNDGVLKNSTLNRYAGRLNVDQYITDNIHLNVKTTASRLTGSNASTGENDGEGEKYNMLQAAYAYSPTVGVHNEDGSYASTFNPLIMNPGAFLTIDDESQTNHFFTAPKLTVDVSDNLSATVIGQVDIESTNRSFYLPRQTNNAQLPDGMAQKYENSLENYTLEGYAEYQNDFENSSLTVTAGAGYYQTENEGFSLQAVGFFTDAFSFNNVGVANDIEQNNQRSWKSSRTKLSQFARVNYSILDRYIVSGSVRRDGSSIFAENNKYGYFPGGSVAWRISEESFASDLNFLSNLKARVSYGMAGNETVLQGNALQLYSTGRNALIGDTQYTGVSLGQIANPDLTWEKNYTFNVGLDFGLFSNRISGTFDYFVKTAKDLLDYNPLPSNNPVGSIADNVGSTQSRGVEVSLSTQNVESSNFQWSTNVNVSYFKATWVERNPRTPLSDWIDPNGAMDTIYGWETDGIIRSEEDIPDHMPDAFLGNVKYVDQNGDGVMDSEDIVKLGNGTPRWNVGLDNTFSYKNLSLNVYLYGNFDFMRWNNYVPSTFNISQRTNPVNTTVYAQDIFSVDNRDGEYAGVASNPYDSSNPEGSDYQQYDASFVRIQNVSLSYNLPSSLFGSGSPLQRARVFVNLQDLGVISKYPGFDPELTETNPYPRSYSTTVGIELNL</sequence>
<dbReference type="PROSITE" id="PS52016">
    <property type="entry name" value="TONB_DEPENDENT_REC_3"/>
    <property type="match status" value="1"/>
</dbReference>
<keyword evidence="13" id="KW-0675">Receptor</keyword>
<proteinExistence type="inferred from homology"/>
<dbReference type="InterPro" id="IPR012910">
    <property type="entry name" value="Plug_dom"/>
</dbReference>
<evidence type="ECO:0000256" key="4">
    <source>
        <dbReference type="ARBA" id="ARBA00022692"/>
    </source>
</evidence>
<organism evidence="13 14">
    <name type="scientific">Fodinibius salsisoli</name>
    <dbReference type="NCBI Taxonomy" id="2820877"/>
    <lineage>
        <taxon>Bacteria</taxon>
        <taxon>Pseudomonadati</taxon>
        <taxon>Balneolota</taxon>
        <taxon>Balneolia</taxon>
        <taxon>Balneolales</taxon>
        <taxon>Balneolaceae</taxon>
        <taxon>Fodinibius</taxon>
    </lineage>
</organism>
<dbReference type="NCBIfam" id="TIGR04057">
    <property type="entry name" value="SusC_RagA_signa"/>
    <property type="match status" value="1"/>
</dbReference>
<dbReference type="EMBL" id="JAGGJA010000002">
    <property type="protein sequence ID" value="MCW9706066.1"/>
    <property type="molecule type" value="Genomic_DNA"/>
</dbReference>
<dbReference type="Gene3D" id="2.40.170.20">
    <property type="entry name" value="TonB-dependent receptor, beta-barrel domain"/>
    <property type="match status" value="1"/>
</dbReference>
<protein>
    <submittedName>
        <fullName evidence="13">TonB-dependent receptor</fullName>
    </submittedName>
</protein>
<evidence type="ECO:0000313" key="13">
    <source>
        <dbReference type="EMBL" id="MCW9706066.1"/>
    </source>
</evidence>
<keyword evidence="5 9" id="KW-0798">TonB box</keyword>
<dbReference type="PROSITE" id="PS00018">
    <property type="entry name" value="EF_HAND_1"/>
    <property type="match status" value="1"/>
</dbReference>
<evidence type="ECO:0000256" key="6">
    <source>
        <dbReference type="ARBA" id="ARBA00023136"/>
    </source>
</evidence>
<dbReference type="InterPro" id="IPR008969">
    <property type="entry name" value="CarboxyPept-like_regulatory"/>
</dbReference>
<dbReference type="NCBIfam" id="TIGR04056">
    <property type="entry name" value="OMP_RagA_SusC"/>
    <property type="match status" value="1"/>
</dbReference>
<keyword evidence="3 8" id="KW-1134">Transmembrane beta strand</keyword>
<comment type="caution">
    <text evidence="13">The sequence shown here is derived from an EMBL/GenBank/DDBJ whole genome shotgun (WGS) entry which is preliminary data.</text>
</comment>
<evidence type="ECO:0000259" key="11">
    <source>
        <dbReference type="Pfam" id="PF00593"/>
    </source>
</evidence>
<dbReference type="Gene3D" id="2.60.40.1120">
    <property type="entry name" value="Carboxypeptidase-like, regulatory domain"/>
    <property type="match status" value="1"/>
</dbReference>
<dbReference type="InterPro" id="IPR039426">
    <property type="entry name" value="TonB-dep_rcpt-like"/>
</dbReference>
<feature type="signal peptide" evidence="10">
    <location>
        <begin position="1"/>
        <end position="30"/>
    </location>
</feature>
<keyword evidence="14" id="KW-1185">Reference proteome</keyword>
<keyword evidence="6 8" id="KW-0472">Membrane</keyword>
<dbReference type="SUPFAM" id="SSF56935">
    <property type="entry name" value="Porins"/>
    <property type="match status" value="1"/>
</dbReference>
<keyword evidence="7 8" id="KW-0998">Cell outer membrane</keyword>
<comment type="subcellular location">
    <subcellularLocation>
        <location evidence="1 8">Cell outer membrane</location>
        <topology evidence="1 8">Multi-pass membrane protein</topology>
    </subcellularLocation>
</comment>
<keyword evidence="4 8" id="KW-0812">Transmembrane</keyword>
<dbReference type="InterPro" id="IPR000531">
    <property type="entry name" value="Beta-barrel_TonB"/>
</dbReference>
<evidence type="ECO:0000313" key="14">
    <source>
        <dbReference type="Proteomes" id="UP001207918"/>
    </source>
</evidence>
<name>A0ABT3PJE8_9BACT</name>
<feature type="domain" description="TonB-dependent receptor plug" evidence="12">
    <location>
        <begin position="239"/>
        <end position="368"/>
    </location>
</feature>
<evidence type="ECO:0000256" key="5">
    <source>
        <dbReference type="ARBA" id="ARBA00023077"/>
    </source>
</evidence>
<dbReference type="InterPro" id="IPR018247">
    <property type="entry name" value="EF_Hand_1_Ca_BS"/>
</dbReference>
<evidence type="ECO:0000256" key="7">
    <source>
        <dbReference type="ARBA" id="ARBA00023237"/>
    </source>
</evidence>
<dbReference type="SUPFAM" id="SSF49464">
    <property type="entry name" value="Carboxypeptidase regulatory domain-like"/>
    <property type="match status" value="1"/>
</dbReference>
<feature type="chain" id="PRO_5045957279" evidence="10">
    <location>
        <begin position="31"/>
        <end position="1154"/>
    </location>
</feature>
<evidence type="ECO:0000256" key="2">
    <source>
        <dbReference type="ARBA" id="ARBA00022448"/>
    </source>
</evidence>
<dbReference type="RefSeq" id="WP_265764763.1">
    <property type="nucleotide sequence ID" value="NZ_JAGGJA010000002.1"/>
</dbReference>
<dbReference type="InterPro" id="IPR023997">
    <property type="entry name" value="TonB-dep_OMP_SusC/RagA_CS"/>
</dbReference>
<evidence type="ECO:0000256" key="10">
    <source>
        <dbReference type="SAM" id="SignalP"/>
    </source>
</evidence>
<dbReference type="Gene3D" id="2.170.130.10">
    <property type="entry name" value="TonB-dependent receptor, plug domain"/>
    <property type="match status" value="1"/>
</dbReference>
<dbReference type="InterPro" id="IPR023996">
    <property type="entry name" value="TonB-dep_OMP_SusC/RagA"/>
</dbReference>
<comment type="similarity">
    <text evidence="8 9">Belongs to the TonB-dependent receptor family.</text>
</comment>
<reference evidence="13 14" key="1">
    <citation type="submission" date="2021-03" db="EMBL/GenBank/DDBJ databases">
        <title>Aliifodinibius sp. nov., a new bacterium isolated from saline soil.</title>
        <authorList>
            <person name="Galisteo C."/>
            <person name="De La Haba R."/>
            <person name="Sanchez-Porro C."/>
            <person name="Ventosa A."/>
        </authorList>
    </citation>
    <scope>NUCLEOTIDE SEQUENCE [LARGE SCALE GENOMIC DNA]</scope>
    <source>
        <strain evidence="13 14">1BSP15-2V2</strain>
    </source>
</reference>
<keyword evidence="10" id="KW-0732">Signal</keyword>
<dbReference type="Pfam" id="PF00593">
    <property type="entry name" value="TonB_dep_Rec_b-barrel"/>
    <property type="match status" value="1"/>
</dbReference>
<evidence type="ECO:0000259" key="12">
    <source>
        <dbReference type="Pfam" id="PF07715"/>
    </source>
</evidence>
<evidence type="ECO:0000256" key="3">
    <source>
        <dbReference type="ARBA" id="ARBA00022452"/>
    </source>
</evidence>
<dbReference type="Pfam" id="PF13715">
    <property type="entry name" value="CarbopepD_reg_2"/>
    <property type="match status" value="1"/>
</dbReference>
<feature type="domain" description="TonB-dependent receptor-like beta-barrel" evidence="11">
    <location>
        <begin position="545"/>
        <end position="1100"/>
    </location>
</feature>
<evidence type="ECO:0000256" key="1">
    <source>
        <dbReference type="ARBA" id="ARBA00004571"/>
    </source>
</evidence>
<gene>
    <name evidence="13" type="ORF">J6I44_04345</name>
</gene>
<evidence type="ECO:0000256" key="9">
    <source>
        <dbReference type="RuleBase" id="RU003357"/>
    </source>
</evidence>
<dbReference type="InterPro" id="IPR036942">
    <property type="entry name" value="Beta-barrel_TonB_sf"/>
</dbReference>
<evidence type="ECO:0000256" key="8">
    <source>
        <dbReference type="PROSITE-ProRule" id="PRU01360"/>
    </source>
</evidence>
<dbReference type="Proteomes" id="UP001207918">
    <property type="component" value="Unassembled WGS sequence"/>
</dbReference>